<name>A0A1H8DJL1_9SPHN</name>
<accession>A0A1H8DJL1</accession>
<dbReference type="EMBL" id="FOCF01000004">
    <property type="protein sequence ID" value="SEN07356.1"/>
    <property type="molecule type" value="Genomic_DNA"/>
</dbReference>
<dbReference type="AlphaFoldDB" id="A0A1H8DJL1"/>
<gene>
    <name evidence="3" type="ORF">SAMN05192583_1950</name>
</gene>
<dbReference type="STRING" id="1166340.SAMN05192583_1950"/>
<dbReference type="SUPFAM" id="SSF48317">
    <property type="entry name" value="Acid phosphatase/Vanadium-dependent haloperoxidase"/>
    <property type="match status" value="1"/>
</dbReference>
<evidence type="ECO:0000256" key="1">
    <source>
        <dbReference type="SAM" id="Phobius"/>
    </source>
</evidence>
<organism evidence="3 4">
    <name type="scientific">Sphingomonas gellani</name>
    <dbReference type="NCBI Taxonomy" id="1166340"/>
    <lineage>
        <taxon>Bacteria</taxon>
        <taxon>Pseudomonadati</taxon>
        <taxon>Pseudomonadota</taxon>
        <taxon>Alphaproteobacteria</taxon>
        <taxon>Sphingomonadales</taxon>
        <taxon>Sphingomonadaceae</taxon>
        <taxon>Sphingomonas</taxon>
    </lineage>
</organism>
<dbReference type="SMART" id="SM00014">
    <property type="entry name" value="acidPPc"/>
    <property type="match status" value="1"/>
</dbReference>
<evidence type="ECO:0000313" key="3">
    <source>
        <dbReference type="EMBL" id="SEN07356.1"/>
    </source>
</evidence>
<dbReference type="Gene3D" id="1.20.144.10">
    <property type="entry name" value="Phosphatidic acid phosphatase type 2/haloperoxidase"/>
    <property type="match status" value="1"/>
</dbReference>
<dbReference type="OrthoDB" id="9801622at2"/>
<protein>
    <submittedName>
        <fullName evidence="3">Undecaprenyl-diphosphatase</fullName>
    </submittedName>
</protein>
<dbReference type="PANTHER" id="PTHR14969:SF13">
    <property type="entry name" value="AT30094P"/>
    <property type="match status" value="1"/>
</dbReference>
<dbReference type="PANTHER" id="PTHR14969">
    <property type="entry name" value="SPHINGOSINE-1-PHOSPHATE PHOSPHOHYDROLASE"/>
    <property type="match status" value="1"/>
</dbReference>
<dbReference type="InterPro" id="IPR036938">
    <property type="entry name" value="PAP2/HPO_sf"/>
</dbReference>
<proteinExistence type="predicted"/>
<feature type="transmembrane region" description="Helical" evidence="1">
    <location>
        <begin position="40"/>
        <end position="64"/>
    </location>
</feature>
<feature type="transmembrane region" description="Helical" evidence="1">
    <location>
        <begin position="222"/>
        <end position="239"/>
    </location>
</feature>
<keyword evidence="1" id="KW-0812">Transmembrane</keyword>
<feature type="transmembrane region" description="Helical" evidence="1">
    <location>
        <begin position="120"/>
        <end position="141"/>
    </location>
</feature>
<dbReference type="InterPro" id="IPR000326">
    <property type="entry name" value="PAP2/HPO"/>
</dbReference>
<feature type="transmembrane region" description="Helical" evidence="1">
    <location>
        <begin position="91"/>
        <end position="114"/>
    </location>
</feature>
<keyword evidence="1" id="KW-1133">Transmembrane helix</keyword>
<feature type="domain" description="Phosphatidic acid phosphatase type 2/haloperoxidase" evidence="2">
    <location>
        <begin position="123"/>
        <end position="237"/>
    </location>
</feature>
<dbReference type="Proteomes" id="UP000199206">
    <property type="component" value="Unassembled WGS sequence"/>
</dbReference>
<keyword evidence="4" id="KW-1185">Reference proteome</keyword>
<dbReference type="Pfam" id="PF01569">
    <property type="entry name" value="PAP2"/>
    <property type="match status" value="1"/>
</dbReference>
<reference evidence="4" key="1">
    <citation type="submission" date="2016-10" db="EMBL/GenBank/DDBJ databases">
        <authorList>
            <person name="Varghese N."/>
            <person name="Submissions S."/>
        </authorList>
    </citation>
    <scope>NUCLEOTIDE SEQUENCE [LARGE SCALE GENOMIC DNA]</scope>
    <source>
        <strain evidence="4">S6-262</strain>
    </source>
</reference>
<keyword evidence="1" id="KW-0472">Membrane</keyword>
<feature type="transmembrane region" description="Helical" evidence="1">
    <location>
        <begin position="195"/>
        <end position="216"/>
    </location>
</feature>
<sequence length="261" mass="27102">MTGASRHLSGQGNGGAGPAVRAPVKDISAGRSLYPATSPWPPIACGIAVILLALVLAGVVGAIVDRYPFAIDRTIIEGLRQWAGPAGLRGAAVNLTSLGSVAVLTLVVVGVAGLLFVQRLWLTALTTILACWSGGWAVTLVKSHVARPRPDLVPHWVDVVNTSFPSGHAAGSATVYLTMAALASEVVRGRAARRYILAVAVLLVGAIGVSRVYLGVHWPTDVLAGWCFGTLWALGWWIATAGARRSLARALPETERPNAGG</sequence>
<evidence type="ECO:0000313" key="4">
    <source>
        <dbReference type="Proteomes" id="UP000199206"/>
    </source>
</evidence>
<dbReference type="CDD" id="cd03392">
    <property type="entry name" value="PAP2_like_2"/>
    <property type="match status" value="1"/>
</dbReference>
<evidence type="ECO:0000259" key="2">
    <source>
        <dbReference type="SMART" id="SM00014"/>
    </source>
</evidence>